<feature type="compositionally biased region" description="Polar residues" evidence="1">
    <location>
        <begin position="38"/>
        <end position="61"/>
    </location>
</feature>
<dbReference type="EMBL" id="JAAAUY010000341">
    <property type="protein sequence ID" value="KAF9331195.1"/>
    <property type="molecule type" value="Genomic_DNA"/>
</dbReference>
<comment type="caution">
    <text evidence="2">The sequence shown here is derived from an EMBL/GenBank/DDBJ whole genome shotgun (WGS) entry which is preliminary data.</text>
</comment>
<organism evidence="2 3">
    <name type="scientific">Podila minutissima</name>
    <dbReference type="NCBI Taxonomy" id="64525"/>
    <lineage>
        <taxon>Eukaryota</taxon>
        <taxon>Fungi</taxon>
        <taxon>Fungi incertae sedis</taxon>
        <taxon>Mucoromycota</taxon>
        <taxon>Mortierellomycotina</taxon>
        <taxon>Mortierellomycetes</taxon>
        <taxon>Mortierellales</taxon>
        <taxon>Mortierellaceae</taxon>
        <taxon>Podila</taxon>
    </lineage>
</organism>
<sequence>TIIQRSTAYTNHKNNISTMPFFKSSSSKQQTSLATASPSQTPRTSMQEQRPVSHQKMTQQQALDYLMSKTMGDAAAGSYIR</sequence>
<keyword evidence="3" id="KW-1185">Reference proteome</keyword>
<protein>
    <submittedName>
        <fullName evidence="2">Uncharacterized protein</fullName>
    </submittedName>
</protein>
<feature type="non-terminal residue" evidence="2">
    <location>
        <position position="1"/>
    </location>
</feature>
<name>A0A9P5VLS1_9FUNG</name>
<dbReference type="AlphaFoldDB" id="A0A9P5VLS1"/>
<gene>
    <name evidence="2" type="ORF">BG006_005939</name>
</gene>
<reference evidence="2" key="1">
    <citation type="journal article" date="2020" name="Fungal Divers.">
        <title>Resolving the Mortierellaceae phylogeny through synthesis of multi-gene phylogenetics and phylogenomics.</title>
        <authorList>
            <person name="Vandepol N."/>
            <person name="Liber J."/>
            <person name="Desiro A."/>
            <person name="Na H."/>
            <person name="Kennedy M."/>
            <person name="Barry K."/>
            <person name="Grigoriev I.V."/>
            <person name="Miller A.N."/>
            <person name="O'Donnell K."/>
            <person name="Stajich J.E."/>
            <person name="Bonito G."/>
        </authorList>
    </citation>
    <scope>NUCLEOTIDE SEQUENCE</scope>
    <source>
        <strain evidence="2">NVP1</strain>
    </source>
</reference>
<feature type="compositionally biased region" description="Polar residues" evidence="1">
    <location>
        <begin position="1"/>
        <end position="18"/>
    </location>
</feature>
<feature type="compositionally biased region" description="Low complexity" evidence="1">
    <location>
        <begin position="21"/>
        <end position="37"/>
    </location>
</feature>
<evidence type="ECO:0000313" key="3">
    <source>
        <dbReference type="Proteomes" id="UP000696485"/>
    </source>
</evidence>
<dbReference type="Proteomes" id="UP000696485">
    <property type="component" value="Unassembled WGS sequence"/>
</dbReference>
<accession>A0A9P5VLS1</accession>
<evidence type="ECO:0000256" key="1">
    <source>
        <dbReference type="SAM" id="MobiDB-lite"/>
    </source>
</evidence>
<feature type="region of interest" description="Disordered" evidence="1">
    <location>
        <begin position="1"/>
        <end position="61"/>
    </location>
</feature>
<evidence type="ECO:0000313" key="2">
    <source>
        <dbReference type="EMBL" id="KAF9331195.1"/>
    </source>
</evidence>
<proteinExistence type="predicted"/>